<organism evidence="3 4">
    <name type="scientific">Tectimicrobiota bacterium</name>
    <dbReference type="NCBI Taxonomy" id="2528274"/>
    <lineage>
        <taxon>Bacteria</taxon>
        <taxon>Pseudomonadati</taxon>
        <taxon>Nitrospinota/Tectimicrobiota group</taxon>
        <taxon>Candidatus Tectimicrobiota</taxon>
    </lineage>
</organism>
<evidence type="ECO:0000259" key="2">
    <source>
        <dbReference type="Pfam" id="PF12705"/>
    </source>
</evidence>
<gene>
    <name evidence="3" type="ORF">HYY20_09790</name>
</gene>
<accession>A0A932CPJ6</accession>
<name>A0A932CPJ6_UNCTE</name>
<feature type="region of interest" description="Disordered" evidence="1">
    <location>
        <begin position="238"/>
        <end position="262"/>
    </location>
</feature>
<evidence type="ECO:0000313" key="4">
    <source>
        <dbReference type="Proteomes" id="UP000769766"/>
    </source>
</evidence>
<dbReference type="Pfam" id="PF12705">
    <property type="entry name" value="PDDEXK_1"/>
    <property type="match status" value="1"/>
</dbReference>
<comment type="caution">
    <text evidence="3">The sequence shown here is derived from an EMBL/GenBank/DDBJ whole genome shotgun (WGS) entry which is preliminary data.</text>
</comment>
<sequence>MAILILIYGLAARWSPPAATPPLRVHWLGGPREASADQVRQEETALARRGRNSPIVQRAVASGRYYREVFVSTPLAEGLLEGFVDLLFKEDGGWVIADYKTDAVASPEELQDAQERYALQVGAYALAVQEVTGKPVREVVLVFLNCQRGGGLGGYRGAGREGSGTGWGFAGGRHGEKRSVAVPMKKTHDWLMARDLLLCPIISEKVIPFKALSCPAETTPGHRRAWLEASCCNPCLRREGSEWPPESSRGARTGTPHTASHS</sequence>
<dbReference type="EMBL" id="JACPRF010000294">
    <property type="protein sequence ID" value="MBI2877160.1"/>
    <property type="molecule type" value="Genomic_DNA"/>
</dbReference>
<dbReference type="SUPFAM" id="SSF52980">
    <property type="entry name" value="Restriction endonuclease-like"/>
    <property type="match status" value="1"/>
</dbReference>
<protein>
    <submittedName>
        <fullName evidence="3">PD-(D/E)XK nuclease family protein</fullName>
    </submittedName>
</protein>
<feature type="domain" description="PD-(D/E)XK endonuclease-like" evidence="2">
    <location>
        <begin position="62"/>
        <end position="143"/>
    </location>
</feature>
<dbReference type="AlphaFoldDB" id="A0A932CPJ6"/>
<dbReference type="Proteomes" id="UP000769766">
    <property type="component" value="Unassembled WGS sequence"/>
</dbReference>
<proteinExistence type="predicted"/>
<evidence type="ECO:0000256" key="1">
    <source>
        <dbReference type="SAM" id="MobiDB-lite"/>
    </source>
</evidence>
<dbReference type="InterPro" id="IPR038726">
    <property type="entry name" value="PDDEXK_AddAB-type"/>
</dbReference>
<dbReference type="InterPro" id="IPR011604">
    <property type="entry name" value="PDDEXK-like_dom_sf"/>
</dbReference>
<dbReference type="Gene3D" id="3.90.320.10">
    <property type="match status" value="1"/>
</dbReference>
<dbReference type="InterPro" id="IPR011335">
    <property type="entry name" value="Restrct_endonuc-II-like"/>
</dbReference>
<evidence type="ECO:0000313" key="3">
    <source>
        <dbReference type="EMBL" id="MBI2877160.1"/>
    </source>
</evidence>
<reference evidence="3" key="1">
    <citation type="submission" date="2020-07" db="EMBL/GenBank/DDBJ databases">
        <title>Huge and variable diversity of episymbiotic CPR bacteria and DPANN archaea in groundwater ecosystems.</title>
        <authorList>
            <person name="He C.Y."/>
            <person name="Keren R."/>
            <person name="Whittaker M."/>
            <person name="Farag I.F."/>
            <person name="Doudna J."/>
            <person name="Cate J.H.D."/>
            <person name="Banfield J.F."/>
        </authorList>
    </citation>
    <scope>NUCLEOTIDE SEQUENCE</scope>
    <source>
        <strain evidence="3">NC_groundwater_672_Ag_B-0.1um_62_36</strain>
    </source>
</reference>